<feature type="transmembrane region" description="Helical" evidence="13">
    <location>
        <begin position="40"/>
        <end position="59"/>
    </location>
</feature>
<evidence type="ECO:0000256" key="10">
    <source>
        <dbReference type="ARBA" id="ARBA00023136"/>
    </source>
</evidence>
<evidence type="ECO:0000256" key="7">
    <source>
        <dbReference type="ARBA" id="ARBA00022958"/>
    </source>
</evidence>
<keyword evidence="10 13" id="KW-0472">Membrane</keyword>
<dbReference type="RefSeq" id="WP_009166722.1">
    <property type="nucleotide sequence ID" value="NZ_AYZI01000003.1"/>
</dbReference>
<reference evidence="14 15" key="1">
    <citation type="journal article" date="2015" name="Genome Announc.">
        <title>Expanding the biotechnology potential of lactobacilli through comparative genomics of 213 strains and associated genera.</title>
        <authorList>
            <person name="Sun Z."/>
            <person name="Harris H.M."/>
            <person name="McCann A."/>
            <person name="Guo C."/>
            <person name="Argimon S."/>
            <person name="Zhang W."/>
            <person name="Yang X."/>
            <person name="Jeffery I.B."/>
            <person name="Cooney J.C."/>
            <person name="Kagawa T.F."/>
            <person name="Liu W."/>
            <person name="Song Y."/>
            <person name="Salvetti E."/>
            <person name="Wrobel A."/>
            <person name="Rasinkangas P."/>
            <person name="Parkhill J."/>
            <person name="Rea M.C."/>
            <person name="O'Sullivan O."/>
            <person name="Ritari J."/>
            <person name="Douillard F.P."/>
            <person name="Paul Ross R."/>
            <person name="Yang R."/>
            <person name="Briner A.E."/>
            <person name="Felis G.E."/>
            <person name="de Vos W.M."/>
            <person name="Barrangou R."/>
            <person name="Klaenhammer T.R."/>
            <person name="Caufield P.W."/>
            <person name="Cui Y."/>
            <person name="Zhang H."/>
            <person name="O'Toole P.W."/>
        </authorList>
    </citation>
    <scope>NUCLEOTIDE SEQUENCE [LARGE SCALE GENOMIC DNA]</scope>
    <source>
        <strain evidence="14 15">DSM 22689</strain>
    </source>
</reference>
<protein>
    <submittedName>
        <fullName evidence="14">Integral membrane protein</fullName>
    </submittedName>
</protein>
<dbReference type="Proteomes" id="UP000051586">
    <property type="component" value="Unassembled WGS sequence"/>
</dbReference>
<dbReference type="AlphaFoldDB" id="A0A0R2CKP9"/>
<dbReference type="STRING" id="1423745.GCA_001311215_01770"/>
<evidence type="ECO:0000256" key="9">
    <source>
        <dbReference type="ARBA" id="ARBA00023065"/>
    </source>
</evidence>
<feature type="transmembrane region" description="Helical" evidence="13">
    <location>
        <begin position="12"/>
        <end position="28"/>
    </location>
</feature>
<proteinExistence type="inferred from homology"/>
<evidence type="ECO:0000256" key="3">
    <source>
        <dbReference type="ARBA" id="ARBA00022448"/>
    </source>
</evidence>
<keyword evidence="3" id="KW-0813">Transport</keyword>
<feature type="transmembrane region" description="Helical" evidence="13">
    <location>
        <begin position="106"/>
        <end position="122"/>
    </location>
</feature>
<keyword evidence="4" id="KW-0633">Potassium transport</keyword>
<accession>A0A0R2CKP9</accession>
<comment type="catalytic activity">
    <reaction evidence="12">
        <text>K(+)(in) = K(+)(out)</text>
        <dbReference type="Rhea" id="RHEA:29463"/>
        <dbReference type="ChEBI" id="CHEBI:29103"/>
    </reaction>
</comment>
<dbReference type="EMBL" id="AYZI01000003">
    <property type="protein sequence ID" value="KRM91866.1"/>
    <property type="molecule type" value="Genomic_DNA"/>
</dbReference>
<evidence type="ECO:0000313" key="15">
    <source>
        <dbReference type="Proteomes" id="UP000051586"/>
    </source>
</evidence>
<evidence type="ECO:0000256" key="1">
    <source>
        <dbReference type="ARBA" id="ARBA00004141"/>
    </source>
</evidence>
<evidence type="ECO:0000256" key="11">
    <source>
        <dbReference type="ARBA" id="ARBA00023303"/>
    </source>
</evidence>
<evidence type="ECO:0000256" key="5">
    <source>
        <dbReference type="ARBA" id="ARBA00022692"/>
    </source>
</evidence>
<dbReference type="InterPro" id="IPR010617">
    <property type="entry name" value="TMEM175-like"/>
</dbReference>
<dbReference type="GO" id="GO:0005267">
    <property type="term" value="F:potassium channel activity"/>
    <property type="evidence" value="ECO:0007669"/>
    <property type="project" value="UniProtKB-KW"/>
</dbReference>
<feature type="transmembrane region" description="Helical" evidence="13">
    <location>
        <begin position="154"/>
        <end position="179"/>
    </location>
</feature>
<keyword evidence="5 13" id="KW-0812">Transmembrane</keyword>
<dbReference type="PATRIC" id="fig|1423745.4.peg.731"/>
<keyword evidence="7" id="KW-0630">Potassium</keyword>
<keyword evidence="6" id="KW-0631">Potassium channel</keyword>
<keyword evidence="8 13" id="KW-1133">Transmembrane helix</keyword>
<name>A0A0R2CKP9_9LACO</name>
<evidence type="ECO:0000256" key="12">
    <source>
        <dbReference type="ARBA" id="ARBA00034430"/>
    </source>
</evidence>
<evidence type="ECO:0000256" key="13">
    <source>
        <dbReference type="SAM" id="Phobius"/>
    </source>
</evidence>
<comment type="similarity">
    <text evidence="2">Belongs to the TMEM175 family.</text>
</comment>
<keyword evidence="11" id="KW-0407">Ion channel</keyword>
<comment type="subcellular location">
    <subcellularLocation>
        <location evidence="1">Membrane</location>
        <topology evidence="1">Multi-pass membrane protein</topology>
    </subcellularLocation>
</comment>
<evidence type="ECO:0000313" key="14">
    <source>
        <dbReference type="EMBL" id="KRM91866.1"/>
    </source>
</evidence>
<evidence type="ECO:0000256" key="6">
    <source>
        <dbReference type="ARBA" id="ARBA00022826"/>
    </source>
</evidence>
<organism evidence="14 15">
    <name type="scientific">Fructilactobacillus florum DSM 22689 = JCM 16035</name>
    <dbReference type="NCBI Taxonomy" id="1423745"/>
    <lineage>
        <taxon>Bacteria</taxon>
        <taxon>Bacillati</taxon>
        <taxon>Bacillota</taxon>
        <taxon>Bacilli</taxon>
        <taxon>Lactobacillales</taxon>
        <taxon>Lactobacillaceae</taxon>
        <taxon>Fructilactobacillus</taxon>
    </lineage>
</organism>
<comment type="caution">
    <text evidence="14">The sequence shown here is derived from an EMBL/GenBank/DDBJ whole genome shotgun (WGS) entry which is preliminary data.</text>
</comment>
<sequence>MNKTRVENLTDAIVAIILTIMVLEIKVPDTPRLSEILHDLPYLTAYAVSVIFIGVAWYNHHYMFSLVKKVNKKIFWVNNLWLFTMSLIPVAAAWVGRFMNSTGPELFYLIIFISWSLAFFLLSKTIADQLQTENYQEAAKIKNMFIYRFLRSKWFPITSIIMVLGIFIFPPSGLLLGFLELVVNGWKSPQQG</sequence>
<gene>
    <name evidence="14" type="ORF">FC87_GL000691</name>
</gene>
<dbReference type="Pfam" id="PF06736">
    <property type="entry name" value="TMEM175"/>
    <property type="match status" value="1"/>
</dbReference>
<evidence type="ECO:0000256" key="4">
    <source>
        <dbReference type="ARBA" id="ARBA00022538"/>
    </source>
</evidence>
<evidence type="ECO:0000256" key="8">
    <source>
        <dbReference type="ARBA" id="ARBA00022989"/>
    </source>
</evidence>
<evidence type="ECO:0000256" key="2">
    <source>
        <dbReference type="ARBA" id="ARBA00006920"/>
    </source>
</evidence>
<dbReference type="GO" id="GO:0015252">
    <property type="term" value="F:proton channel activity"/>
    <property type="evidence" value="ECO:0007669"/>
    <property type="project" value="InterPro"/>
</dbReference>
<keyword evidence="9" id="KW-0406">Ion transport</keyword>
<dbReference type="GO" id="GO:0016020">
    <property type="term" value="C:membrane"/>
    <property type="evidence" value="ECO:0007669"/>
    <property type="project" value="UniProtKB-SubCell"/>
</dbReference>
<feature type="transmembrane region" description="Helical" evidence="13">
    <location>
        <begin position="80"/>
        <end position="100"/>
    </location>
</feature>